<sequence length="88" mass="10159">MGNSNIHKYTERLPNKFKLHSTDIILNPKTVSLFIIMATRCMENRELENWMCKSIATAAIAIAEKDPVEMERQIRAGLSRLIREGRRS</sequence>
<dbReference type="Proteomes" id="UP001634007">
    <property type="component" value="Unassembled WGS sequence"/>
</dbReference>
<keyword evidence="2" id="KW-1185">Reference proteome</keyword>
<dbReference type="AlphaFoldDB" id="A0ABD3IVI9"/>
<evidence type="ECO:0000313" key="1">
    <source>
        <dbReference type="EMBL" id="KAL3718756.1"/>
    </source>
</evidence>
<gene>
    <name evidence="1" type="ORF">ACJRO7_003804</name>
</gene>
<comment type="caution">
    <text evidence="1">The sequence shown here is derived from an EMBL/GenBank/DDBJ whole genome shotgun (WGS) entry which is preliminary data.</text>
</comment>
<protein>
    <submittedName>
        <fullName evidence="1">Uncharacterized protein</fullName>
    </submittedName>
</protein>
<evidence type="ECO:0000313" key="2">
    <source>
        <dbReference type="Proteomes" id="UP001634007"/>
    </source>
</evidence>
<accession>A0ABD3IVI9</accession>
<proteinExistence type="predicted"/>
<organism evidence="1 2">
    <name type="scientific">Eucalyptus globulus</name>
    <name type="common">Tasmanian blue gum</name>
    <dbReference type="NCBI Taxonomy" id="34317"/>
    <lineage>
        <taxon>Eukaryota</taxon>
        <taxon>Viridiplantae</taxon>
        <taxon>Streptophyta</taxon>
        <taxon>Embryophyta</taxon>
        <taxon>Tracheophyta</taxon>
        <taxon>Spermatophyta</taxon>
        <taxon>Magnoliopsida</taxon>
        <taxon>eudicotyledons</taxon>
        <taxon>Gunneridae</taxon>
        <taxon>Pentapetalae</taxon>
        <taxon>rosids</taxon>
        <taxon>malvids</taxon>
        <taxon>Myrtales</taxon>
        <taxon>Myrtaceae</taxon>
        <taxon>Myrtoideae</taxon>
        <taxon>Eucalypteae</taxon>
        <taxon>Eucalyptus</taxon>
    </lineage>
</organism>
<reference evidence="1 2" key="1">
    <citation type="submission" date="2024-11" db="EMBL/GenBank/DDBJ databases">
        <title>Chromosome-level genome assembly of Eucalyptus globulus Labill. provides insights into its genome evolution.</title>
        <authorList>
            <person name="Li X."/>
        </authorList>
    </citation>
    <scope>NUCLEOTIDE SEQUENCE [LARGE SCALE GENOMIC DNA]</scope>
    <source>
        <strain evidence="1">CL2024</strain>
        <tissue evidence="1">Fresh tender leaves</tissue>
    </source>
</reference>
<dbReference type="EMBL" id="JBJKBG010000010">
    <property type="protein sequence ID" value="KAL3718756.1"/>
    <property type="molecule type" value="Genomic_DNA"/>
</dbReference>
<name>A0ABD3IVI9_EUCGL</name>